<comment type="similarity">
    <text evidence="1">Belongs to the anaerobic coproporphyrinogen-III oxidase family. HemW subfamily.</text>
</comment>
<dbReference type="SFLD" id="SFLDG01065">
    <property type="entry name" value="anaerobic_coproporphyrinogen-I"/>
    <property type="match status" value="1"/>
</dbReference>
<gene>
    <name evidence="3" type="primary">hemN_27</name>
    <name evidence="3" type="ORF">SDC9_67852</name>
</gene>
<dbReference type="SFLD" id="SFLDF00562">
    <property type="entry name" value="HemN-like__clustered_with_heat"/>
    <property type="match status" value="1"/>
</dbReference>
<organism evidence="3">
    <name type="scientific">bioreactor metagenome</name>
    <dbReference type="NCBI Taxonomy" id="1076179"/>
    <lineage>
        <taxon>unclassified sequences</taxon>
        <taxon>metagenomes</taxon>
        <taxon>ecological metagenomes</taxon>
    </lineage>
</organism>
<protein>
    <submittedName>
        <fullName evidence="3">Oxygen-independent coproporphyrinogen-III oxidase-like protein</fullName>
        <ecNumber evidence="3">1.3.99.-</ecNumber>
    </submittedName>
</protein>
<dbReference type="EMBL" id="VSSQ01003584">
    <property type="protein sequence ID" value="MPM21408.1"/>
    <property type="molecule type" value="Genomic_DNA"/>
</dbReference>
<reference evidence="3" key="1">
    <citation type="submission" date="2019-08" db="EMBL/GenBank/DDBJ databases">
        <authorList>
            <person name="Kucharzyk K."/>
            <person name="Murdoch R.W."/>
            <person name="Higgins S."/>
            <person name="Loffler F."/>
        </authorList>
    </citation>
    <scope>NUCLEOTIDE SEQUENCE</scope>
</reference>
<dbReference type="PROSITE" id="PS51918">
    <property type="entry name" value="RADICAL_SAM"/>
    <property type="match status" value="1"/>
</dbReference>
<proteinExistence type="inferred from homology"/>
<dbReference type="InterPro" id="IPR007197">
    <property type="entry name" value="rSAM"/>
</dbReference>
<dbReference type="InterPro" id="IPR004559">
    <property type="entry name" value="HemW-like"/>
</dbReference>
<dbReference type="Pfam" id="PF06969">
    <property type="entry name" value="HemN_C"/>
    <property type="match status" value="1"/>
</dbReference>
<dbReference type="Gene3D" id="3.80.30.20">
    <property type="entry name" value="tm_1862 like domain"/>
    <property type="match status" value="1"/>
</dbReference>
<accession>A0A644Y035</accession>
<dbReference type="GO" id="GO:0005737">
    <property type="term" value="C:cytoplasm"/>
    <property type="evidence" value="ECO:0007669"/>
    <property type="project" value="InterPro"/>
</dbReference>
<dbReference type="GO" id="GO:0051539">
    <property type="term" value="F:4 iron, 4 sulfur cluster binding"/>
    <property type="evidence" value="ECO:0007669"/>
    <property type="project" value="InterPro"/>
</dbReference>
<dbReference type="AlphaFoldDB" id="A0A644Y035"/>
<dbReference type="GO" id="GO:0004109">
    <property type="term" value="F:coproporphyrinogen oxidase activity"/>
    <property type="evidence" value="ECO:0007669"/>
    <property type="project" value="InterPro"/>
</dbReference>
<evidence type="ECO:0000313" key="3">
    <source>
        <dbReference type="EMBL" id="MPM21408.1"/>
    </source>
</evidence>
<dbReference type="InterPro" id="IPR058240">
    <property type="entry name" value="rSAM_sf"/>
</dbReference>
<sequence>MSHLYIHIPFCHSKCPYCDFFSVATKKWHSEFVQALCGEVVMRHGEISGALKTIYFGGGTPSLLSEQDLERIISEIRKNFSIESDAEITLEANPDDITPEKLYFWQSVGVNRLSIGIQSLNDEELKFLGRRHNAARSRTALYDAIEAGFDNISVDLIHGVPGSDPENTFKAIEEFSQNGVKHLSMYSLTIEKGTILENRIRKGILNNTDEDFQASVYEKAVEKAEEFGFKQYEISNSCVPGFESQHNSAYWKGAPYLGLGPSAHSFDGKSRRWNVADIQQYINGINDQKPVYESEILSKTDKYNEFLLTRLRLIHGIDFFEMEQLFGKQSVENIIHEIEKLNSPQYFHTTEKSLALTRSGLLFADRIISELMK</sequence>
<feature type="domain" description="Radical SAM core" evidence="2">
    <location>
        <begin position="1"/>
        <end position="230"/>
    </location>
</feature>
<dbReference type="SUPFAM" id="SSF102114">
    <property type="entry name" value="Radical SAM enzymes"/>
    <property type="match status" value="1"/>
</dbReference>
<dbReference type="NCBIfam" id="TIGR00539">
    <property type="entry name" value="hemN_rel"/>
    <property type="match status" value="1"/>
</dbReference>
<keyword evidence="3" id="KW-0560">Oxidoreductase</keyword>
<dbReference type="InterPro" id="IPR034505">
    <property type="entry name" value="Coproporphyrinogen-III_oxidase"/>
</dbReference>
<name>A0A644Y035_9ZZZZ</name>
<dbReference type="GO" id="GO:0006779">
    <property type="term" value="P:porphyrin-containing compound biosynthetic process"/>
    <property type="evidence" value="ECO:0007669"/>
    <property type="project" value="InterPro"/>
</dbReference>
<dbReference type="InterPro" id="IPR010723">
    <property type="entry name" value="HemN_C"/>
</dbReference>
<dbReference type="InterPro" id="IPR006638">
    <property type="entry name" value="Elp3/MiaA/NifB-like_rSAM"/>
</dbReference>
<dbReference type="PANTHER" id="PTHR13932">
    <property type="entry name" value="COPROPORPHYRINIGEN III OXIDASE"/>
    <property type="match status" value="1"/>
</dbReference>
<dbReference type="InterPro" id="IPR023404">
    <property type="entry name" value="rSAM_horseshoe"/>
</dbReference>
<dbReference type="SFLD" id="SFLDF00288">
    <property type="entry name" value="HemN-like__clustered_with_nucl"/>
    <property type="match status" value="1"/>
</dbReference>
<dbReference type="Pfam" id="PF04055">
    <property type="entry name" value="Radical_SAM"/>
    <property type="match status" value="1"/>
</dbReference>
<dbReference type="SFLD" id="SFLDG01082">
    <property type="entry name" value="B12-binding_domain_containing"/>
    <property type="match status" value="1"/>
</dbReference>
<dbReference type="PANTHER" id="PTHR13932:SF5">
    <property type="entry name" value="RADICAL S-ADENOSYL METHIONINE DOMAIN-CONTAINING PROTEIN 1, MITOCHONDRIAL"/>
    <property type="match status" value="1"/>
</dbReference>
<evidence type="ECO:0000259" key="2">
    <source>
        <dbReference type="PROSITE" id="PS51918"/>
    </source>
</evidence>
<evidence type="ECO:0000256" key="1">
    <source>
        <dbReference type="ARBA" id="ARBA00006100"/>
    </source>
</evidence>
<comment type="caution">
    <text evidence="3">The sequence shown here is derived from an EMBL/GenBank/DDBJ whole genome shotgun (WGS) entry which is preliminary data.</text>
</comment>
<dbReference type="SFLD" id="SFLDS00029">
    <property type="entry name" value="Radical_SAM"/>
    <property type="match status" value="1"/>
</dbReference>
<dbReference type="EC" id="1.3.99.-" evidence="3"/>
<dbReference type="SMART" id="SM00729">
    <property type="entry name" value="Elp3"/>
    <property type="match status" value="1"/>
</dbReference>